<reference evidence="2" key="2">
    <citation type="submission" date="2023-06" db="EMBL/GenBank/DDBJ databases">
        <authorList>
            <consortium name="Lawrence Berkeley National Laboratory"/>
            <person name="Haridas S."/>
            <person name="Hensen N."/>
            <person name="Bonometti L."/>
            <person name="Westerberg I."/>
            <person name="Brannstrom I.O."/>
            <person name="Guillou S."/>
            <person name="Cros-Aarteil S."/>
            <person name="Calhoun S."/>
            <person name="Kuo A."/>
            <person name="Mondo S."/>
            <person name="Pangilinan J."/>
            <person name="Riley R."/>
            <person name="LaButti K."/>
            <person name="Andreopoulos B."/>
            <person name="Lipzen A."/>
            <person name="Chen C."/>
            <person name="Yanf M."/>
            <person name="Daum C."/>
            <person name="Ng V."/>
            <person name="Clum A."/>
            <person name="Steindorff A."/>
            <person name="Ohm R."/>
            <person name="Martin F."/>
            <person name="Silar P."/>
            <person name="Natvig D."/>
            <person name="Lalanne C."/>
            <person name="Gautier V."/>
            <person name="Ament-velasquez S.L."/>
            <person name="Kruys A."/>
            <person name="Hutchinson M.I."/>
            <person name="Powell A.J."/>
            <person name="Barry K."/>
            <person name="Miller A.N."/>
            <person name="Grigoriev I.V."/>
            <person name="Debuchy R."/>
            <person name="Gladieux P."/>
            <person name="Thoren M.H."/>
            <person name="Johannesson H."/>
        </authorList>
    </citation>
    <scope>NUCLEOTIDE SEQUENCE</scope>
    <source>
        <strain evidence="2">CBS 232.78</strain>
    </source>
</reference>
<dbReference type="EMBL" id="JAULSW010000007">
    <property type="protein sequence ID" value="KAK3374624.1"/>
    <property type="molecule type" value="Genomic_DNA"/>
</dbReference>
<comment type="caution">
    <text evidence="2">The sequence shown here is derived from an EMBL/GenBank/DDBJ whole genome shotgun (WGS) entry which is preliminary data.</text>
</comment>
<organism evidence="2 3">
    <name type="scientific">Podospora didyma</name>
    <dbReference type="NCBI Taxonomy" id="330526"/>
    <lineage>
        <taxon>Eukaryota</taxon>
        <taxon>Fungi</taxon>
        <taxon>Dikarya</taxon>
        <taxon>Ascomycota</taxon>
        <taxon>Pezizomycotina</taxon>
        <taxon>Sordariomycetes</taxon>
        <taxon>Sordariomycetidae</taxon>
        <taxon>Sordariales</taxon>
        <taxon>Podosporaceae</taxon>
        <taxon>Podospora</taxon>
    </lineage>
</organism>
<sequence length="284" mass="32738">MRLINVEPLAMEEFYRNIPRYAILSHRWEEEEVTFKDYKFPNLSAARQMKAFRKILFCAEQARKDEVGYFWIDTCCTDKSSSAELSEAINSMYTWYRDSLYCYVCMVDDSGLEGKLLTATGISKATLRDFSATSRDYSVALKMSWAAARQTTRNEDTAYCLMGIFDINMPLLYGEGTKSIYEITGRDHEKKAYDHSIFCWENPSSGPSSYRGLLARSPAEFKGSPSVRPWRRSYGHSLELEEIGLTSKTYEMTNRGLRINLPMHEIGGGEYLARLECIFDEHME</sequence>
<dbReference type="InterPro" id="IPR010730">
    <property type="entry name" value="HET"/>
</dbReference>
<dbReference type="Proteomes" id="UP001285441">
    <property type="component" value="Unassembled WGS sequence"/>
</dbReference>
<evidence type="ECO:0000313" key="2">
    <source>
        <dbReference type="EMBL" id="KAK3374624.1"/>
    </source>
</evidence>
<evidence type="ECO:0000259" key="1">
    <source>
        <dbReference type="Pfam" id="PF06985"/>
    </source>
</evidence>
<name>A0AAE0N9Q1_9PEZI</name>
<protein>
    <submittedName>
        <fullName evidence="2">Heterokaryon incompatibility protein-domain-containing protein</fullName>
    </submittedName>
</protein>
<dbReference type="PANTHER" id="PTHR10622:SF10">
    <property type="entry name" value="HET DOMAIN-CONTAINING PROTEIN"/>
    <property type="match status" value="1"/>
</dbReference>
<gene>
    <name evidence="2" type="ORF">B0H63DRAFT_496088</name>
</gene>
<keyword evidence="3" id="KW-1185">Reference proteome</keyword>
<accession>A0AAE0N9Q1</accession>
<dbReference type="AlphaFoldDB" id="A0AAE0N9Q1"/>
<dbReference type="Pfam" id="PF06985">
    <property type="entry name" value="HET"/>
    <property type="match status" value="1"/>
</dbReference>
<evidence type="ECO:0000313" key="3">
    <source>
        <dbReference type="Proteomes" id="UP001285441"/>
    </source>
</evidence>
<dbReference type="PANTHER" id="PTHR10622">
    <property type="entry name" value="HET DOMAIN-CONTAINING PROTEIN"/>
    <property type="match status" value="1"/>
</dbReference>
<reference evidence="2" key="1">
    <citation type="journal article" date="2023" name="Mol. Phylogenet. Evol.">
        <title>Genome-scale phylogeny and comparative genomics of the fungal order Sordariales.</title>
        <authorList>
            <person name="Hensen N."/>
            <person name="Bonometti L."/>
            <person name="Westerberg I."/>
            <person name="Brannstrom I.O."/>
            <person name="Guillou S."/>
            <person name="Cros-Aarteil S."/>
            <person name="Calhoun S."/>
            <person name="Haridas S."/>
            <person name="Kuo A."/>
            <person name="Mondo S."/>
            <person name="Pangilinan J."/>
            <person name="Riley R."/>
            <person name="LaButti K."/>
            <person name="Andreopoulos B."/>
            <person name="Lipzen A."/>
            <person name="Chen C."/>
            <person name="Yan M."/>
            <person name="Daum C."/>
            <person name="Ng V."/>
            <person name="Clum A."/>
            <person name="Steindorff A."/>
            <person name="Ohm R.A."/>
            <person name="Martin F."/>
            <person name="Silar P."/>
            <person name="Natvig D.O."/>
            <person name="Lalanne C."/>
            <person name="Gautier V."/>
            <person name="Ament-Velasquez S.L."/>
            <person name="Kruys A."/>
            <person name="Hutchinson M.I."/>
            <person name="Powell A.J."/>
            <person name="Barry K."/>
            <person name="Miller A.N."/>
            <person name="Grigoriev I.V."/>
            <person name="Debuchy R."/>
            <person name="Gladieux P."/>
            <person name="Hiltunen Thoren M."/>
            <person name="Johannesson H."/>
        </authorList>
    </citation>
    <scope>NUCLEOTIDE SEQUENCE</scope>
    <source>
        <strain evidence="2">CBS 232.78</strain>
    </source>
</reference>
<feature type="domain" description="Heterokaryon incompatibility" evidence="1">
    <location>
        <begin position="21"/>
        <end position="131"/>
    </location>
</feature>
<proteinExistence type="predicted"/>